<keyword evidence="2" id="KW-1185">Reference proteome</keyword>
<proteinExistence type="predicted"/>
<gene>
    <name evidence="1" type="ORF">PDIGIT_LOCUS11835</name>
</gene>
<accession>A0A9W4UQ14</accession>
<organism evidence="1 2">
    <name type="scientific">Periconia digitata</name>
    <dbReference type="NCBI Taxonomy" id="1303443"/>
    <lineage>
        <taxon>Eukaryota</taxon>
        <taxon>Fungi</taxon>
        <taxon>Dikarya</taxon>
        <taxon>Ascomycota</taxon>
        <taxon>Pezizomycotina</taxon>
        <taxon>Dothideomycetes</taxon>
        <taxon>Pleosporomycetidae</taxon>
        <taxon>Pleosporales</taxon>
        <taxon>Massarineae</taxon>
        <taxon>Periconiaceae</taxon>
        <taxon>Periconia</taxon>
    </lineage>
</organism>
<reference evidence="1" key="1">
    <citation type="submission" date="2023-01" db="EMBL/GenBank/DDBJ databases">
        <authorList>
            <person name="Van Ghelder C."/>
            <person name="Rancurel C."/>
        </authorList>
    </citation>
    <scope>NUCLEOTIDE SEQUENCE</scope>
    <source>
        <strain evidence="1">CNCM I-4278</strain>
    </source>
</reference>
<evidence type="ECO:0000313" key="1">
    <source>
        <dbReference type="EMBL" id="CAI6338702.1"/>
    </source>
</evidence>
<dbReference type="EMBL" id="CAOQHR010000008">
    <property type="protein sequence ID" value="CAI6338702.1"/>
    <property type="molecule type" value="Genomic_DNA"/>
</dbReference>
<comment type="caution">
    <text evidence="1">The sequence shown here is derived from an EMBL/GenBank/DDBJ whole genome shotgun (WGS) entry which is preliminary data.</text>
</comment>
<dbReference type="AlphaFoldDB" id="A0A9W4UQ14"/>
<sequence length="99" mass="11226">MLFLDAVVFLAPRISSPPFPAQVPICRLLTSPSHPNQSSAPSTNLFFCLQCPIPPYYLSSPPPFLYRGQRSTTRICWVCWPFLFCFAHPNTSTCLVYQK</sequence>
<dbReference type="Proteomes" id="UP001152607">
    <property type="component" value="Unassembled WGS sequence"/>
</dbReference>
<name>A0A9W4UQ14_9PLEO</name>
<protein>
    <submittedName>
        <fullName evidence="1">Uncharacterized protein</fullName>
    </submittedName>
</protein>
<evidence type="ECO:0000313" key="2">
    <source>
        <dbReference type="Proteomes" id="UP001152607"/>
    </source>
</evidence>